<comment type="caution">
    <text evidence="3">The sequence shown here is derived from an EMBL/GenBank/DDBJ whole genome shotgun (WGS) entry which is preliminary data.</text>
</comment>
<sequence>MPDTLPVPELSYPFPTVVSPFETDESFHDEREWYDTYYGFLPEGDRAKYKEHDLAQGAAYMSPTVTDPARLRPMARWFVFLTQIDDYHEFHTVPELVAVRDRVRDILSGEEPHDGEPGHLRFLARMRAEFQEFMPHLWLERLAHSFHEFFTYGVMEEAPYKLGKRSGPPSLAHYLLIHEYSIAMRPYGDLVEPAMGGVLPESVFRHPVIQRLRSLICRLMSVQNDLHSLAKEEARPSECVNIVPVLCHELGCTRDEAVAEAVRILDSLSAEILALGRQLPDFGPYQERVREYFRQMQLMVTGLERWYRYSRSTRYRIPGAFPDVAPEARRRP</sequence>
<comment type="cofactor">
    <cofactor evidence="2">
        <name>Mg(2+)</name>
        <dbReference type="ChEBI" id="CHEBI:18420"/>
    </cofactor>
</comment>
<dbReference type="RefSeq" id="WP_152266248.1">
    <property type="nucleotide sequence ID" value="NZ_VOKX01000143.1"/>
</dbReference>
<dbReference type="OrthoDB" id="3676909at2"/>
<keyword evidence="2" id="KW-0460">Magnesium</keyword>
<evidence type="ECO:0000313" key="3">
    <source>
        <dbReference type="EMBL" id="KAB7832684.1"/>
    </source>
</evidence>
<evidence type="ECO:0000256" key="2">
    <source>
        <dbReference type="RuleBase" id="RU366034"/>
    </source>
</evidence>
<keyword evidence="2" id="KW-0479">Metal-binding</keyword>
<dbReference type="GO" id="GO:0046872">
    <property type="term" value="F:metal ion binding"/>
    <property type="evidence" value="ECO:0007669"/>
    <property type="project" value="UniProtKB-KW"/>
</dbReference>
<reference evidence="3 4" key="1">
    <citation type="journal article" date="2019" name="Microb. Cell Fact.">
        <title>Exploring novel herbicidin analogues by transcriptional regulator overexpression and MS/MS molecular networking.</title>
        <authorList>
            <person name="Shi Y."/>
            <person name="Gu R."/>
            <person name="Li Y."/>
            <person name="Wang X."/>
            <person name="Ren W."/>
            <person name="Li X."/>
            <person name="Wang L."/>
            <person name="Xie Y."/>
            <person name="Hong B."/>
        </authorList>
    </citation>
    <scope>NUCLEOTIDE SEQUENCE [LARGE SCALE GENOMIC DNA]</scope>
    <source>
        <strain evidence="3 4">US-43</strain>
    </source>
</reference>
<proteinExistence type="inferred from homology"/>
<evidence type="ECO:0000256" key="1">
    <source>
        <dbReference type="ARBA" id="ARBA00023239"/>
    </source>
</evidence>
<dbReference type="PANTHER" id="PTHR35201">
    <property type="entry name" value="TERPENE SYNTHASE"/>
    <property type="match status" value="1"/>
</dbReference>
<dbReference type="GO" id="GO:0010333">
    <property type="term" value="F:terpene synthase activity"/>
    <property type="evidence" value="ECO:0007669"/>
    <property type="project" value="InterPro"/>
</dbReference>
<dbReference type="Pfam" id="PF19086">
    <property type="entry name" value="Terpene_syn_C_2"/>
    <property type="match status" value="1"/>
</dbReference>
<dbReference type="Gene3D" id="1.10.600.10">
    <property type="entry name" value="Farnesyl Diphosphate Synthase"/>
    <property type="match status" value="1"/>
</dbReference>
<dbReference type="AlphaFoldDB" id="A0A5N5VWP7"/>
<comment type="similarity">
    <text evidence="2">Belongs to the terpene synthase family.</text>
</comment>
<evidence type="ECO:0000313" key="4">
    <source>
        <dbReference type="Proteomes" id="UP000327000"/>
    </source>
</evidence>
<dbReference type="InterPro" id="IPR034686">
    <property type="entry name" value="Terpene_cyclase-like_2"/>
</dbReference>
<name>A0A5N5VWP7_STRMB</name>
<organism evidence="3 4">
    <name type="scientific">Streptomyces mobaraensis</name>
    <name type="common">Streptoverticillium mobaraense</name>
    <dbReference type="NCBI Taxonomy" id="35621"/>
    <lineage>
        <taxon>Bacteria</taxon>
        <taxon>Bacillati</taxon>
        <taxon>Actinomycetota</taxon>
        <taxon>Actinomycetes</taxon>
        <taxon>Kitasatosporales</taxon>
        <taxon>Streptomycetaceae</taxon>
        <taxon>Streptomyces</taxon>
    </lineage>
</organism>
<dbReference type="InterPro" id="IPR008949">
    <property type="entry name" value="Isoprenoid_synthase_dom_sf"/>
</dbReference>
<dbReference type="EMBL" id="VOKX01000143">
    <property type="protein sequence ID" value="KAB7832684.1"/>
    <property type="molecule type" value="Genomic_DNA"/>
</dbReference>
<keyword evidence="1 2" id="KW-0456">Lyase</keyword>
<keyword evidence="4" id="KW-1185">Reference proteome</keyword>
<dbReference type="EC" id="4.2.3.-" evidence="2"/>
<gene>
    <name evidence="3" type="ORF">FRZ00_34415</name>
</gene>
<dbReference type="SUPFAM" id="SSF48576">
    <property type="entry name" value="Terpenoid synthases"/>
    <property type="match status" value="1"/>
</dbReference>
<dbReference type="Proteomes" id="UP000327000">
    <property type="component" value="Unassembled WGS sequence"/>
</dbReference>
<dbReference type="PANTHER" id="PTHR35201:SF4">
    <property type="entry name" value="BETA-PINACENE SYNTHASE-RELATED"/>
    <property type="match status" value="1"/>
</dbReference>
<accession>A0A5N5VWP7</accession>
<protein>
    <recommendedName>
        <fullName evidence="2">Terpene synthase</fullName>
        <ecNumber evidence="2">4.2.3.-</ecNumber>
    </recommendedName>
</protein>